<dbReference type="GO" id="GO:0030479">
    <property type="term" value="C:actin cortical patch"/>
    <property type="evidence" value="ECO:0007669"/>
    <property type="project" value="TreeGrafter"/>
</dbReference>
<evidence type="ECO:0000313" key="7">
    <source>
        <dbReference type="EMBL" id="KIW59177.1"/>
    </source>
</evidence>
<dbReference type="InterPro" id="IPR017865">
    <property type="entry name" value="F-actin_cap_asu_CS"/>
</dbReference>
<name>A0A0D2DA38_9EURO</name>
<dbReference type="GO" id="GO:0051016">
    <property type="term" value="P:barbed-end actin filament capping"/>
    <property type="evidence" value="ECO:0007669"/>
    <property type="project" value="UniProtKB-UniRule"/>
</dbReference>
<dbReference type="PRINTS" id="PR00191">
    <property type="entry name" value="FACTINCAPA"/>
</dbReference>
<dbReference type="GeneID" id="25325552"/>
<keyword evidence="3 6" id="KW-0117">Actin capping</keyword>
<dbReference type="GO" id="GO:0008290">
    <property type="term" value="C:F-actin capping protein complex"/>
    <property type="evidence" value="ECO:0007669"/>
    <property type="project" value="UniProtKB-UniRule"/>
</dbReference>
<accession>A0A0D2DA38</accession>
<dbReference type="GO" id="GO:0051015">
    <property type="term" value="F:actin filament binding"/>
    <property type="evidence" value="ECO:0007669"/>
    <property type="project" value="TreeGrafter"/>
</dbReference>
<dbReference type="PANTHER" id="PTHR10653">
    <property type="entry name" value="F-ACTIN-CAPPING PROTEIN SUBUNIT ALPHA"/>
    <property type="match status" value="1"/>
</dbReference>
<sequence length="281" mass="30754">MSSTVDITSSFIQGAPPSELADVVKDIKALTSDDDPSLIAKLKPAFQKYNEEQLVAVKLPGANDYVLISSYNRLPSSSSGSQYYDTASSTSFEFDHTTSKASSPQSYTHNTQHSSLVQSILKSLTSHFAEHYPPSSSSAYTACATPDDSQIAILMSSTKSSPKNFLSGQWRSVFLFDPVSSTVSGSLKVNVHYYEDGNVALTTKKEVENVDIGGSDGASVVRKIAAIEKQYQEEVNRTIVGMNENSFKGLRRQLPVTRQKVEWERIRGYALGSDLRGEAKR</sequence>
<dbReference type="PROSITE" id="PS00749">
    <property type="entry name" value="F_ACTIN_CAPPING_A_2"/>
    <property type="match status" value="1"/>
</dbReference>
<dbReference type="InterPro" id="IPR002189">
    <property type="entry name" value="CapZ_alpha"/>
</dbReference>
<keyword evidence="8" id="KW-1185">Reference proteome</keyword>
<keyword evidence="4 6" id="KW-0009">Actin-binding</keyword>
<dbReference type="Proteomes" id="UP000054342">
    <property type="component" value="Unassembled WGS sequence"/>
</dbReference>
<organism evidence="7 8">
    <name type="scientific">Exophiala xenobiotica</name>
    <dbReference type="NCBI Taxonomy" id="348802"/>
    <lineage>
        <taxon>Eukaryota</taxon>
        <taxon>Fungi</taxon>
        <taxon>Dikarya</taxon>
        <taxon>Ascomycota</taxon>
        <taxon>Pezizomycotina</taxon>
        <taxon>Eurotiomycetes</taxon>
        <taxon>Chaetothyriomycetidae</taxon>
        <taxon>Chaetothyriales</taxon>
        <taxon>Herpotrichiellaceae</taxon>
        <taxon>Exophiala</taxon>
    </lineage>
</organism>
<evidence type="ECO:0000313" key="8">
    <source>
        <dbReference type="Proteomes" id="UP000054342"/>
    </source>
</evidence>
<comment type="similarity">
    <text evidence="1 6">Belongs to the F-actin-capping protein alpha subunit family.</text>
</comment>
<dbReference type="RefSeq" id="XP_013319761.1">
    <property type="nucleotide sequence ID" value="XM_013464307.1"/>
</dbReference>
<gene>
    <name evidence="7" type="ORF">PV05_03644</name>
</gene>
<dbReference type="EMBL" id="KN847318">
    <property type="protein sequence ID" value="KIW59177.1"/>
    <property type="molecule type" value="Genomic_DNA"/>
</dbReference>
<evidence type="ECO:0000256" key="2">
    <source>
        <dbReference type="ARBA" id="ARBA00014038"/>
    </source>
</evidence>
<comment type="subunit">
    <text evidence="6">Heterodimer of an alpha and a beta subunit.</text>
</comment>
<dbReference type="HOGENOM" id="CLU_045161_3_0_1"/>
<dbReference type="PANTHER" id="PTHR10653:SF0">
    <property type="entry name" value="F-ACTIN-CAPPING PROTEIN SUBUNIT ALPHA"/>
    <property type="match status" value="1"/>
</dbReference>
<dbReference type="OrthoDB" id="340550at2759"/>
<evidence type="ECO:0000256" key="1">
    <source>
        <dbReference type="ARBA" id="ARBA00010479"/>
    </source>
</evidence>
<dbReference type="InterPro" id="IPR042489">
    <property type="entry name" value="CapZ_alpha_1"/>
</dbReference>
<dbReference type="PROSITE" id="PS00748">
    <property type="entry name" value="F_ACTIN_CAPPING_A_1"/>
    <property type="match status" value="1"/>
</dbReference>
<dbReference type="Pfam" id="PF01267">
    <property type="entry name" value="F-actin_cap_A"/>
    <property type="match status" value="1"/>
</dbReference>
<dbReference type="STRING" id="348802.A0A0D2DA38"/>
<evidence type="ECO:0000256" key="6">
    <source>
        <dbReference type="RuleBase" id="RU365077"/>
    </source>
</evidence>
<reference evidence="7 8" key="1">
    <citation type="submission" date="2015-01" db="EMBL/GenBank/DDBJ databases">
        <title>The Genome Sequence of Exophiala xenobiotica CBS118157.</title>
        <authorList>
            <consortium name="The Broad Institute Genomics Platform"/>
            <person name="Cuomo C."/>
            <person name="de Hoog S."/>
            <person name="Gorbushina A."/>
            <person name="Stielow B."/>
            <person name="Teixiera M."/>
            <person name="Abouelleil A."/>
            <person name="Chapman S.B."/>
            <person name="Priest M."/>
            <person name="Young S.K."/>
            <person name="Wortman J."/>
            <person name="Nusbaum C."/>
            <person name="Birren B."/>
        </authorList>
    </citation>
    <scope>NUCLEOTIDE SEQUENCE [LARGE SCALE GENOMIC DNA]</scope>
    <source>
        <strain evidence="7 8">CBS 118157</strain>
    </source>
</reference>
<dbReference type="GO" id="GO:0030036">
    <property type="term" value="P:actin cytoskeleton organization"/>
    <property type="evidence" value="ECO:0007669"/>
    <property type="project" value="TreeGrafter"/>
</dbReference>
<dbReference type="Gene3D" id="3.30.1140.60">
    <property type="entry name" value="F-actin capping protein, alpha subunit"/>
    <property type="match status" value="1"/>
</dbReference>
<dbReference type="InterPro" id="IPR042276">
    <property type="entry name" value="CapZ_alpha/beta_2"/>
</dbReference>
<dbReference type="SUPFAM" id="SSF90096">
    <property type="entry name" value="Subunits of heterodimeric actin filament capping protein Capz"/>
    <property type="match status" value="1"/>
</dbReference>
<proteinExistence type="inferred from homology"/>
<protein>
    <recommendedName>
        <fullName evidence="2 6">F-actin-capping protein subunit alpha</fullName>
    </recommendedName>
</protein>
<evidence type="ECO:0000256" key="3">
    <source>
        <dbReference type="ARBA" id="ARBA00022467"/>
    </source>
</evidence>
<comment type="function">
    <text evidence="5 6">F-actin-capping proteins bind in a Ca(2+)-independent manner to the fast growing ends of actin filaments (barbed end) thereby blocking the exchange of subunits at these ends. Unlike other capping proteins (such as gelsolin and severin), these proteins do not sever actin filaments.</text>
</comment>
<dbReference type="Gene3D" id="3.90.1150.210">
    <property type="entry name" value="F-actin capping protein, beta subunit"/>
    <property type="match status" value="1"/>
</dbReference>
<evidence type="ECO:0000256" key="4">
    <source>
        <dbReference type="ARBA" id="ARBA00023203"/>
    </source>
</evidence>
<dbReference type="InterPro" id="IPR037282">
    <property type="entry name" value="CapZ_alpha/beta"/>
</dbReference>
<dbReference type="AlphaFoldDB" id="A0A0D2DA38"/>
<evidence type="ECO:0000256" key="5">
    <source>
        <dbReference type="ARBA" id="ARBA00025389"/>
    </source>
</evidence>